<accession>A0ABX5XWI9</accession>
<protein>
    <submittedName>
        <fullName evidence="2">Uncharacterized protein</fullName>
    </submittedName>
</protein>
<proteinExistence type="predicted"/>
<keyword evidence="3" id="KW-1185">Reference proteome</keyword>
<gene>
    <name evidence="2" type="ORF">TBK1r_42940</name>
</gene>
<feature type="region of interest" description="Disordered" evidence="1">
    <location>
        <begin position="142"/>
        <end position="165"/>
    </location>
</feature>
<evidence type="ECO:0000313" key="3">
    <source>
        <dbReference type="Proteomes" id="UP000318081"/>
    </source>
</evidence>
<dbReference type="Proteomes" id="UP000318081">
    <property type="component" value="Chromosome"/>
</dbReference>
<evidence type="ECO:0000313" key="2">
    <source>
        <dbReference type="EMBL" id="QDV85315.1"/>
    </source>
</evidence>
<dbReference type="EMBL" id="CP036432">
    <property type="protein sequence ID" value="QDV85315.1"/>
    <property type="molecule type" value="Genomic_DNA"/>
</dbReference>
<sequence length="234" mass="25276">MKPAIDTRRLWRTTTASQAVLRCRRGLFVVIRAVVINCADGWLRSVMTADSEMQTSYVEMHTTVAAMSRLVRAVVRCVVATTIAERGPAVPRTIVGSNDSVSAIVPVATGVSVPVVNVTATMTNIPVAAAVAMATAMMEVSSRNVSRRNEKGQGSTSEGNHQKAFHFSDPLGGEAGEHGIGNAGRVPNRKTPVKRTFFAFSTPAKNRWRSQYDSPVPSLWCHLGIVRCLRRSVG</sequence>
<reference evidence="2 3" key="1">
    <citation type="submission" date="2019-02" db="EMBL/GenBank/DDBJ databases">
        <title>Deep-cultivation of Planctomycetes and their phenomic and genomic characterization uncovers novel biology.</title>
        <authorList>
            <person name="Wiegand S."/>
            <person name="Jogler M."/>
            <person name="Boedeker C."/>
            <person name="Pinto D."/>
            <person name="Vollmers J."/>
            <person name="Rivas-Marin E."/>
            <person name="Kohn T."/>
            <person name="Peeters S.H."/>
            <person name="Heuer A."/>
            <person name="Rast P."/>
            <person name="Oberbeckmann S."/>
            <person name="Bunk B."/>
            <person name="Jeske O."/>
            <person name="Meyerdierks A."/>
            <person name="Storesund J.E."/>
            <person name="Kallscheuer N."/>
            <person name="Luecker S."/>
            <person name="Lage O.M."/>
            <person name="Pohl T."/>
            <person name="Merkel B.J."/>
            <person name="Hornburger P."/>
            <person name="Mueller R.-W."/>
            <person name="Bruemmer F."/>
            <person name="Labrenz M."/>
            <person name="Spormann A.M."/>
            <person name="Op den Camp H."/>
            <person name="Overmann J."/>
            <person name="Amann R."/>
            <person name="Jetten M.S.M."/>
            <person name="Mascher T."/>
            <person name="Medema M.H."/>
            <person name="Devos D.P."/>
            <person name="Kaster A.-K."/>
            <person name="Ovreas L."/>
            <person name="Rohde M."/>
            <person name="Galperin M.Y."/>
            <person name="Jogler C."/>
        </authorList>
    </citation>
    <scope>NUCLEOTIDE SEQUENCE [LARGE SCALE GENOMIC DNA]</scope>
    <source>
        <strain evidence="2 3">TBK1r</strain>
    </source>
</reference>
<name>A0ABX5XWI9_9BACT</name>
<organism evidence="2 3">
    <name type="scientific">Stieleria magnilauensis</name>
    <dbReference type="NCBI Taxonomy" id="2527963"/>
    <lineage>
        <taxon>Bacteria</taxon>
        <taxon>Pseudomonadati</taxon>
        <taxon>Planctomycetota</taxon>
        <taxon>Planctomycetia</taxon>
        <taxon>Pirellulales</taxon>
        <taxon>Pirellulaceae</taxon>
        <taxon>Stieleria</taxon>
    </lineage>
</organism>
<evidence type="ECO:0000256" key="1">
    <source>
        <dbReference type="SAM" id="MobiDB-lite"/>
    </source>
</evidence>